<reference evidence="2 3" key="1">
    <citation type="submission" date="2016-04" db="EMBL/GenBank/DDBJ databases">
        <title>A degradative enzymes factory behind the ericoid mycorrhizal symbiosis.</title>
        <authorList>
            <consortium name="DOE Joint Genome Institute"/>
            <person name="Martino E."/>
            <person name="Morin E."/>
            <person name="Grelet G."/>
            <person name="Kuo A."/>
            <person name="Kohler A."/>
            <person name="Daghino S."/>
            <person name="Barry K."/>
            <person name="Choi C."/>
            <person name="Cichocki N."/>
            <person name="Clum A."/>
            <person name="Copeland A."/>
            <person name="Hainaut M."/>
            <person name="Haridas S."/>
            <person name="Labutti K."/>
            <person name="Lindquist E."/>
            <person name="Lipzen A."/>
            <person name="Khouja H.-R."/>
            <person name="Murat C."/>
            <person name="Ohm R."/>
            <person name="Olson A."/>
            <person name="Spatafora J."/>
            <person name="Veneault-Fourrey C."/>
            <person name="Henrissat B."/>
            <person name="Grigoriev I."/>
            <person name="Martin F."/>
            <person name="Perotto S."/>
        </authorList>
    </citation>
    <scope>NUCLEOTIDE SEQUENCE [LARGE SCALE GENOMIC DNA]</scope>
    <source>
        <strain evidence="2 3">E</strain>
    </source>
</reference>
<keyword evidence="3" id="KW-1185">Reference proteome</keyword>
<keyword evidence="1" id="KW-0812">Transmembrane</keyword>
<accession>A0A2J6T1B3</accession>
<proteinExistence type="predicted"/>
<feature type="transmembrane region" description="Helical" evidence="1">
    <location>
        <begin position="20"/>
        <end position="41"/>
    </location>
</feature>
<organism evidence="2 3">
    <name type="scientific">Hyaloscypha bicolor E</name>
    <dbReference type="NCBI Taxonomy" id="1095630"/>
    <lineage>
        <taxon>Eukaryota</taxon>
        <taxon>Fungi</taxon>
        <taxon>Dikarya</taxon>
        <taxon>Ascomycota</taxon>
        <taxon>Pezizomycotina</taxon>
        <taxon>Leotiomycetes</taxon>
        <taxon>Helotiales</taxon>
        <taxon>Hyaloscyphaceae</taxon>
        <taxon>Hyaloscypha</taxon>
        <taxon>Hyaloscypha bicolor</taxon>
    </lineage>
</organism>
<evidence type="ECO:0000313" key="2">
    <source>
        <dbReference type="EMBL" id="PMD56807.1"/>
    </source>
</evidence>
<evidence type="ECO:0000256" key="1">
    <source>
        <dbReference type="SAM" id="Phobius"/>
    </source>
</evidence>
<dbReference type="AlphaFoldDB" id="A0A2J6T1B3"/>
<keyword evidence="1" id="KW-0472">Membrane</keyword>
<dbReference type="Proteomes" id="UP000235371">
    <property type="component" value="Unassembled WGS sequence"/>
</dbReference>
<name>A0A2J6T1B3_9HELO</name>
<dbReference type="RefSeq" id="XP_024733711.1">
    <property type="nucleotide sequence ID" value="XM_024880687.1"/>
</dbReference>
<dbReference type="OrthoDB" id="5428040at2759"/>
<sequence>MTRTETTLILAALQPTRHTGLATVTIFLVFHILLVLTIISLSSTSLSSIGEAWHTVAQLQSANVVSLLDNASLMHDGEVERWVEKSDGKGSASRVMVLGGDGGSGAAHVRK</sequence>
<dbReference type="EMBL" id="KZ613847">
    <property type="protein sequence ID" value="PMD56807.1"/>
    <property type="molecule type" value="Genomic_DNA"/>
</dbReference>
<dbReference type="GeneID" id="36588764"/>
<evidence type="ECO:0000313" key="3">
    <source>
        <dbReference type="Proteomes" id="UP000235371"/>
    </source>
</evidence>
<protein>
    <submittedName>
        <fullName evidence="2">Uncharacterized protein</fullName>
    </submittedName>
</protein>
<gene>
    <name evidence="2" type="ORF">K444DRAFT_615229</name>
</gene>
<keyword evidence="1" id="KW-1133">Transmembrane helix</keyword>
<dbReference type="InParanoid" id="A0A2J6T1B3"/>